<accession>A0AAV7GA65</accession>
<sequence>MQNISRGSLRSAVSNRSKVTFIFRQYSPKEYTSSRADRPSRFYRMLNHQASHRDAPALKISSAIPVNALRLPIYLKFLLGKAEVNYLGQLHHPYLVKLIGYCLEDDHRLLAYEFLQRGSLENHLFRMMSLSLLIFPQYPCLQNYNAKLSDFGMAKNGPTGDKSHISTRVRGTYGYPAPKYLATGHVTARSNVYSFGVVLLEMLSERTFHQRVLQILDQLGESHILAGKYDSRHIYEALYLLVCFAGLYLFRDGGRRLRTESPTAPAKQCPPSMKKRTIYGSSYILFIHKLKALIHAWTMVAHILN</sequence>
<dbReference type="EMBL" id="JAGFBR010000017">
    <property type="protein sequence ID" value="KAH0452724.1"/>
    <property type="molecule type" value="Genomic_DNA"/>
</dbReference>
<dbReference type="Proteomes" id="UP000775213">
    <property type="component" value="Unassembled WGS sequence"/>
</dbReference>
<dbReference type="SUPFAM" id="SSF56112">
    <property type="entry name" value="Protein kinase-like (PK-like)"/>
    <property type="match status" value="1"/>
</dbReference>
<dbReference type="Pfam" id="PF07714">
    <property type="entry name" value="PK_Tyr_Ser-Thr"/>
    <property type="match status" value="1"/>
</dbReference>
<organism evidence="2 3">
    <name type="scientific">Dendrobium chrysotoxum</name>
    <name type="common">Orchid</name>
    <dbReference type="NCBI Taxonomy" id="161865"/>
    <lineage>
        <taxon>Eukaryota</taxon>
        <taxon>Viridiplantae</taxon>
        <taxon>Streptophyta</taxon>
        <taxon>Embryophyta</taxon>
        <taxon>Tracheophyta</taxon>
        <taxon>Spermatophyta</taxon>
        <taxon>Magnoliopsida</taxon>
        <taxon>Liliopsida</taxon>
        <taxon>Asparagales</taxon>
        <taxon>Orchidaceae</taxon>
        <taxon>Epidendroideae</taxon>
        <taxon>Malaxideae</taxon>
        <taxon>Dendrobiinae</taxon>
        <taxon>Dendrobium</taxon>
    </lineage>
</organism>
<comment type="caution">
    <text evidence="2">The sequence shown here is derived from an EMBL/GenBank/DDBJ whole genome shotgun (WGS) entry which is preliminary data.</text>
</comment>
<dbReference type="GO" id="GO:0004672">
    <property type="term" value="F:protein kinase activity"/>
    <property type="evidence" value="ECO:0007669"/>
    <property type="project" value="InterPro"/>
</dbReference>
<dbReference type="AlphaFoldDB" id="A0AAV7GA65"/>
<dbReference type="Pfam" id="PF00069">
    <property type="entry name" value="Pkinase"/>
    <property type="match status" value="1"/>
</dbReference>
<evidence type="ECO:0000313" key="3">
    <source>
        <dbReference type="Proteomes" id="UP000775213"/>
    </source>
</evidence>
<dbReference type="InterPro" id="IPR011009">
    <property type="entry name" value="Kinase-like_dom_sf"/>
</dbReference>
<keyword evidence="3" id="KW-1185">Reference proteome</keyword>
<dbReference type="Gene3D" id="1.10.510.10">
    <property type="entry name" value="Transferase(Phosphotransferase) domain 1"/>
    <property type="match status" value="1"/>
</dbReference>
<dbReference type="InterPro" id="IPR000719">
    <property type="entry name" value="Prot_kinase_dom"/>
</dbReference>
<gene>
    <name evidence="2" type="ORF">IEQ34_020023</name>
</gene>
<evidence type="ECO:0000259" key="1">
    <source>
        <dbReference type="PROSITE" id="PS50011"/>
    </source>
</evidence>
<dbReference type="PANTHER" id="PTHR45621">
    <property type="entry name" value="OS01G0588500 PROTEIN-RELATED"/>
    <property type="match status" value="1"/>
</dbReference>
<dbReference type="GO" id="GO:0005524">
    <property type="term" value="F:ATP binding"/>
    <property type="evidence" value="ECO:0007669"/>
    <property type="project" value="InterPro"/>
</dbReference>
<dbReference type="Gene3D" id="3.30.200.20">
    <property type="entry name" value="Phosphorylase Kinase, domain 1"/>
    <property type="match status" value="1"/>
</dbReference>
<dbReference type="PROSITE" id="PS50011">
    <property type="entry name" value="PROTEIN_KINASE_DOM"/>
    <property type="match status" value="1"/>
</dbReference>
<feature type="domain" description="Protein kinase" evidence="1">
    <location>
        <begin position="1"/>
        <end position="305"/>
    </location>
</feature>
<proteinExistence type="predicted"/>
<reference evidence="2 3" key="1">
    <citation type="journal article" date="2021" name="Hortic Res">
        <title>Chromosome-scale assembly of the Dendrobium chrysotoxum genome enhances the understanding of orchid evolution.</title>
        <authorList>
            <person name="Zhang Y."/>
            <person name="Zhang G.Q."/>
            <person name="Zhang D."/>
            <person name="Liu X.D."/>
            <person name="Xu X.Y."/>
            <person name="Sun W.H."/>
            <person name="Yu X."/>
            <person name="Zhu X."/>
            <person name="Wang Z.W."/>
            <person name="Zhao X."/>
            <person name="Zhong W.Y."/>
            <person name="Chen H."/>
            <person name="Yin W.L."/>
            <person name="Huang T."/>
            <person name="Niu S.C."/>
            <person name="Liu Z.J."/>
        </authorList>
    </citation>
    <scope>NUCLEOTIDE SEQUENCE [LARGE SCALE GENOMIC DNA]</scope>
    <source>
        <strain evidence="2">Lindl</strain>
    </source>
</reference>
<protein>
    <recommendedName>
        <fullName evidence="1">Protein kinase domain-containing protein</fullName>
    </recommendedName>
</protein>
<dbReference type="InterPro" id="IPR050823">
    <property type="entry name" value="Plant_Ser_Thr_Prot_Kinase"/>
</dbReference>
<name>A0AAV7GA65_DENCH</name>
<dbReference type="InterPro" id="IPR001245">
    <property type="entry name" value="Ser-Thr/Tyr_kinase_cat_dom"/>
</dbReference>
<evidence type="ECO:0000313" key="2">
    <source>
        <dbReference type="EMBL" id="KAH0452724.1"/>
    </source>
</evidence>